<organism evidence="1 2">
    <name type="scientific">Cryptococcus gattii EJB2</name>
    <dbReference type="NCBI Taxonomy" id="1296103"/>
    <lineage>
        <taxon>Eukaryota</taxon>
        <taxon>Fungi</taxon>
        <taxon>Dikarya</taxon>
        <taxon>Basidiomycota</taxon>
        <taxon>Agaricomycotina</taxon>
        <taxon>Tremellomycetes</taxon>
        <taxon>Tremellales</taxon>
        <taxon>Cryptococcaceae</taxon>
        <taxon>Cryptococcus</taxon>
        <taxon>Cryptococcus gattii species complex</taxon>
    </lineage>
</organism>
<keyword evidence="2" id="KW-1185">Reference proteome</keyword>
<proteinExistence type="predicted"/>
<accession>A0ABR5BN53</accession>
<protein>
    <recommendedName>
        <fullName evidence="3">Phenylalanine ammonia-lyase</fullName>
    </recommendedName>
</protein>
<evidence type="ECO:0008006" key="3">
    <source>
        <dbReference type="Google" id="ProtNLM"/>
    </source>
</evidence>
<reference evidence="1 2" key="1">
    <citation type="submission" date="2015-01" db="EMBL/GenBank/DDBJ databases">
        <title>The Genome Sequence of Cryptococcus gattii EJB2.</title>
        <authorList>
            <consortium name="The Broad Institute Genomics Platform"/>
            <person name="Cuomo C."/>
            <person name="Litvintseva A."/>
            <person name="Chen Y."/>
            <person name="Heitman J."/>
            <person name="Sun S."/>
            <person name="Springer D."/>
            <person name="Dromer F."/>
            <person name="Young S."/>
            <person name="Zeng Q."/>
            <person name="Gargeya S."/>
            <person name="Abouelleil A."/>
            <person name="Alvarado L."/>
            <person name="Chapman S.B."/>
            <person name="Gainer-Dewar J."/>
            <person name="Goldberg J."/>
            <person name="Griggs A."/>
            <person name="Gujja S."/>
            <person name="Hansen M."/>
            <person name="Howarth C."/>
            <person name="Imamovic A."/>
            <person name="Larimer J."/>
            <person name="Murphy C."/>
            <person name="Naylor J."/>
            <person name="Pearson M."/>
            <person name="Priest M."/>
            <person name="Roberts A."/>
            <person name="Saif S."/>
            <person name="Shea T."/>
            <person name="Sykes S."/>
            <person name="Wortman J."/>
            <person name="Nusbaum C."/>
            <person name="Birren B."/>
        </authorList>
    </citation>
    <scope>NUCLEOTIDE SEQUENCE [LARGE SCALE GENOMIC DNA]</scope>
    <source>
        <strain evidence="1 2">EJB2</strain>
    </source>
</reference>
<gene>
    <name evidence="1" type="ORF">I306_06000</name>
</gene>
<dbReference type="Proteomes" id="UP000054272">
    <property type="component" value="Unassembled WGS sequence"/>
</dbReference>
<name>A0ABR5BN53_9TREE</name>
<evidence type="ECO:0000313" key="1">
    <source>
        <dbReference type="EMBL" id="KIR77062.1"/>
    </source>
</evidence>
<sequence length="58" mass="6821">MAKGCPVTLPFLQRLAFLRYSTYRVDFPLSPKDEEFWKVAAKEIYELRDFTVNESSCI</sequence>
<evidence type="ECO:0000313" key="2">
    <source>
        <dbReference type="Proteomes" id="UP000054272"/>
    </source>
</evidence>
<dbReference type="EMBL" id="KN848765">
    <property type="protein sequence ID" value="KIR77062.1"/>
    <property type="molecule type" value="Genomic_DNA"/>
</dbReference>